<sequence>MSPGNREQVPKPLVMELGKGTCPRFLHRVFLLCLGQIIIDVGCGVE</sequence>
<protein>
    <submittedName>
        <fullName evidence="1">Uncharacterized protein</fullName>
    </submittedName>
</protein>
<accession>A0A0W8E1F4</accession>
<name>A0A0W8E1F4_9ZZZZ</name>
<proteinExistence type="predicted"/>
<organism evidence="1">
    <name type="scientific">hydrocarbon metagenome</name>
    <dbReference type="NCBI Taxonomy" id="938273"/>
    <lineage>
        <taxon>unclassified sequences</taxon>
        <taxon>metagenomes</taxon>
        <taxon>ecological metagenomes</taxon>
    </lineage>
</organism>
<dbReference type="EMBL" id="LNQE01001918">
    <property type="protein sequence ID" value="KUG02488.1"/>
    <property type="molecule type" value="Genomic_DNA"/>
</dbReference>
<comment type="caution">
    <text evidence="1">The sequence shown here is derived from an EMBL/GenBank/DDBJ whole genome shotgun (WGS) entry which is preliminary data.</text>
</comment>
<dbReference type="AlphaFoldDB" id="A0A0W8E1F4"/>
<evidence type="ECO:0000313" key="1">
    <source>
        <dbReference type="EMBL" id="KUG02488.1"/>
    </source>
</evidence>
<reference evidence="1" key="1">
    <citation type="journal article" date="2015" name="Proc. Natl. Acad. Sci. U.S.A.">
        <title>Networks of energetic and metabolic interactions define dynamics in microbial communities.</title>
        <authorList>
            <person name="Embree M."/>
            <person name="Liu J.K."/>
            <person name="Al-Bassam M.M."/>
            <person name="Zengler K."/>
        </authorList>
    </citation>
    <scope>NUCLEOTIDE SEQUENCE</scope>
</reference>
<gene>
    <name evidence="1" type="ORF">ASZ90_020120</name>
</gene>